<dbReference type="Pfam" id="PF22725">
    <property type="entry name" value="GFO_IDH_MocA_C3"/>
    <property type="match status" value="1"/>
</dbReference>
<evidence type="ECO:0000313" key="6">
    <source>
        <dbReference type="Proteomes" id="UP000252792"/>
    </source>
</evidence>
<comment type="similarity">
    <text evidence="1">Belongs to the Gfo/Idh/MocA family.</text>
</comment>
<dbReference type="RefSeq" id="WP_206610612.1">
    <property type="nucleotide sequence ID" value="NZ_QNSE01000013.1"/>
</dbReference>
<dbReference type="Proteomes" id="UP000252792">
    <property type="component" value="Unassembled WGS sequence"/>
</dbReference>
<reference evidence="5 6" key="1">
    <citation type="submission" date="2018-06" db="EMBL/GenBank/DDBJ databases">
        <title>Genomic Encyclopedia of Type Strains, Phase III (KMG-III): the genomes of soil and plant-associated and newly described type strains.</title>
        <authorList>
            <person name="Whitman W."/>
        </authorList>
    </citation>
    <scope>NUCLEOTIDE SEQUENCE [LARGE SCALE GENOMIC DNA]</scope>
    <source>
        <strain evidence="5 6">CECT 7377</strain>
    </source>
</reference>
<keyword evidence="6" id="KW-1185">Reference proteome</keyword>
<dbReference type="InterPro" id="IPR000683">
    <property type="entry name" value="Gfo/Idh/MocA-like_OxRdtase_N"/>
</dbReference>
<gene>
    <name evidence="5" type="ORF">DFP80_11364</name>
</gene>
<dbReference type="Gene3D" id="3.40.50.720">
    <property type="entry name" value="NAD(P)-binding Rossmann-like Domain"/>
    <property type="match status" value="1"/>
</dbReference>
<evidence type="ECO:0000259" key="4">
    <source>
        <dbReference type="Pfam" id="PF22725"/>
    </source>
</evidence>
<sequence length="338" mass="36681">MTTKPVNLVLVGAGRMGSHHAENIAFNISNANLFGIFDQNLEGAKALGEKLGCEFITDNIDEIVNHPNIDGVVIAAPARFHANLSKYFLEHGKAVFCEKPAGLTLAEIEETSAAAEAAGLPYQIGFNRRWDRAFADAKAKIQEGAIGSPQQLRSLTRDPGPWGGDPFKIPTWTIFYETLIHDFDTLLWLNEDANVTEVRAIADALVRPDAKSHGHLDVATVTLRFDNGAIAVAEANFCAMYGYDVRAEVLGSLGMLQMGDVRKTNMTCYDKDGAKDDTWRADSHIFASGYTAQIRAFADAIQSGKQTGPNGRDAHRALAISLACIESIESGKEVQTNI</sequence>
<organism evidence="5 6">
    <name type="scientific">Marinomonas rhizomae</name>
    <dbReference type="NCBI Taxonomy" id="491948"/>
    <lineage>
        <taxon>Bacteria</taxon>
        <taxon>Pseudomonadati</taxon>
        <taxon>Pseudomonadota</taxon>
        <taxon>Gammaproteobacteria</taxon>
        <taxon>Oceanospirillales</taxon>
        <taxon>Oceanospirillaceae</taxon>
        <taxon>Marinomonas</taxon>
    </lineage>
</organism>
<evidence type="ECO:0000256" key="1">
    <source>
        <dbReference type="ARBA" id="ARBA00010928"/>
    </source>
</evidence>
<name>A0A366J0Z6_9GAMM</name>
<dbReference type="SUPFAM" id="SSF51735">
    <property type="entry name" value="NAD(P)-binding Rossmann-fold domains"/>
    <property type="match status" value="1"/>
</dbReference>
<dbReference type="GO" id="GO:0016491">
    <property type="term" value="F:oxidoreductase activity"/>
    <property type="evidence" value="ECO:0007669"/>
    <property type="project" value="UniProtKB-KW"/>
</dbReference>
<dbReference type="PANTHER" id="PTHR42840:SF3">
    <property type="entry name" value="BINDING ROSSMANN FOLD OXIDOREDUCTASE, PUTATIVE (AFU_ORTHOLOGUE AFUA_2G10240)-RELATED"/>
    <property type="match status" value="1"/>
</dbReference>
<dbReference type="EMBL" id="QNSE01000013">
    <property type="protein sequence ID" value="RBP79608.1"/>
    <property type="molecule type" value="Genomic_DNA"/>
</dbReference>
<dbReference type="Gene3D" id="3.30.360.10">
    <property type="entry name" value="Dihydrodipicolinate Reductase, domain 2"/>
    <property type="match status" value="1"/>
</dbReference>
<feature type="domain" description="Gfo/Idh/MocA-like oxidoreductase N-terminal" evidence="3">
    <location>
        <begin position="7"/>
        <end position="126"/>
    </location>
</feature>
<evidence type="ECO:0000259" key="3">
    <source>
        <dbReference type="Pfam" id="PF01408"/>
    </source>
</evidence>
<dbReference type="GO" id="GO:0000166">
    <property type="term" value="F:nucleotide binding"/>
    <property type="evidence" value="ECO:0007669"/>
    <property type="project" value="InterPro"/>
</dbReference>
<accession>A0A366J0Z6</accession>
<dbReference type="Pfam" id="PF01408">
    <property type="entry name" value="GFO_IDH_MocA"/>
    <property type="match status" value="1"/>
</dbReference>
<proteinExistence type="inferred from homology"/>
<protein>
    <submittedName>
        <fullName evidence="5">Myo-inositol 2-dehydrogenase/D-chiro-inositol 1-dehydrogenase</fullName>
    </submittedName>
</protein>
<dbReference type="InterPro" id="IPR036291">
    <property type="entry name" value="NAD(P)-bd_dom_sf"/>
</dbReference>
<dbReference type="SUPFAM" id="SSF55347">
    <property type="entry name" value="Glyceraldehyde-3-phosphate dehydrogenase-like, C-terminal domain"/>
    <property type="match status" value="1"/>
</dbReference>
<comment type="caution">
    <text evidence="5">The sequence shown here is derived from an EMBL/GenBank/DDBJ whole genome shotgun (WGS) entry which is preliminary data.</text>
</comment>
<keyword evidence="2" id="KW-0560">Oxidoreductase</keyword>
<feature type="domain" description="GFO/IDH/MocA-like oxidoreductase" evidence="4">
    <location>
        <begin position="134"/>
        <end position="256"/>
    </location>
</feature>
<dbReference type="AlphaFoldDB" id="A0A366J0Z6"/>
<dbReference type="InterPro" id="IPR055170">
    <property type="entry name" value="GFO_IDH_MocA-like_dom"/>
</dbReference>
<evidence type="ECO:0000313" key="5">
    <source>
        <dbReference type="EMBL" id="RBP79608.1"/>
    </source>
</evidence>
<evidence type="ECO:0000256" key="2">
    <source>
        <dbReference type="ARBA" id="ARBA00023002"/>
    </source>
</evidence>
<dbReference type="PANTHER" id="PTHR42840">
    <property type="entry name" value="NAD(P)-BINDING ROSSMANN-FOLD SUPERFAMILY PROTEIN-RELATED"/>
    <property type="match status" value="1"/>
</dbReference>